<proteinExistence type="predicted"/>
<reference evidence="1" key="1">
    <citation type="journal article" date="2020" name="Nature">
        <title>Giant virus diversity and host interactions through global metagenomics.</title>
        <authorList>
            <person name="Schulz F."/>
            <person name="Roux S."/>
            <person name="Paez-Espino D."/>
            <person name="Jungbluth S."/>
            <person name="Walsh D.A."/>
            <person name="Denef V.J."/>
            <person name="McMahon K.D."/>
            <person name="Konstantinidis K.T."/>
            <person name="Eloe-Fadrosh E.A."/>
            <person name="Kyrpides N.C."/>
            <person name="Woyke T."/>
        </authorList>
    </citation>
    <scope>NUCLEOTIDE SEQUENCE</scope>
    <source>
        <strain evidence="1">GVMAG-M-3300023184-72</strain>
    </source>
</reference>
<dbReference type="AlphaFoldDB" id="A0A6C0IDA4"/>
<evidence type="ECO:0000313" key="1">
    <source>
        <dbReference type="EMBL" id="QHT91068.1"/>
    </source>
</evidence>
<name>A0A6C0IDA4_9ZZZZ</name>
<organism evidence="1">
    <name type="scientific">viral metagenome</name>
    <dbReference type="NCBI Taxonomy" id="1070528"/>
    <lineage>
        <taxon>unclassified sequences</taxon>
        <taxon>metagenomes</taxon>
        <taxon>organismal metagenomes</taxon>
    </lineage>
</organism>
<dbReference type="EMBL" id="MN740162">
    <property type="protein sequence ID" value="QHT91068.1"/>
    <property type="molecule type" value="Genomic_DNA"/>
</dbReference>
<sequence>MGLNLGKFVHTETGKYLMSILLGFGLASLFRTICKDQNCLIFHAPPLDHFKDKVYKNNGKCVKYNAVPTKCTNNSKILDFE</sequence>
<protein>
    <submittedName>
        <fullName evidence="1">Uncharacterized protein</fullName>
    </submittedName>
</protein>
<accession>A0A6C0IDA4</accession>